<dbReference type="InParanoid" id="A0A316VJG1"/>
<feature type="region of interest" description="Disordered" evidence="1">
    <location>
        <begin position="125"/>
        <end position="247"/>
    </location>
</feature>
<feature type="compositionally biased region" description="Basic residues" evidence="1">
    <location>
        <begin position="475"/>
        <end position="490"/>
    </location>
</feature>
<dbReference type="AlphaFoldDB" id="A0A316VJG1"/>
<keyword evidence="3" id="KW-1185">Reference proteome</keyword>
<sequence length="502" mass="58554">MINDAVVPTSQTQISQPVIPDQHHQNTGLSGHKRKTSALDVNEATVTDVDKAKRDKVREQNRLSMQRFREKVKLKRKNNVEWSKTYVKKIYSDPVRHSVFKANMARYQRNRTARLKKDPVAYEKIIQSKNAGRRRRNETKRQKTSEGTPGETSDSEEVDLELRLGLPTYSQMRNPSRTGSPVELQKIPLDQSYTRAPSQSSRKQKATVLDAGDTAVSGRRQYSRSAASREHNRNRMKQRRDRIKAKGGEAYQALREKETRWTRNYLNKIYQNPEWHASHKAKKAQKQRERYVVLRKDPDEYEKYLQSKKEQAAKGRRTNKEDSGESTSPSSEIDLELRLRPPQTLSSPIAAPKPSSTAGQQSTESTPLQSPQSVSRRYGIKLLTEEETRFGRGKPSDKTMRDRIRMRERRQKIEDAGGETLKRHKEDKAAYMRAYRTRKMNNPATRKEYIDQISAQHRRYRQGLSSRPEAQERRLYKKRVAQRARRKMVKLQKEQQKQQQQG</sequence>
<gene>
    <name evidence="2" type="ORF">FA14DRAFT_155563</name>
</gene>
<dbReference type="Proteomes" id="UP000245771">
    <property type="component" value="Unassembled WGS sequence"/>
</dbReference>
<name>A0A316VJG1_9BASI</name>
<feature type="compositionally biased region" description="Basic and acidic residues" evidence="1">
    <location>
        <begin position="383"/>
        <end position="401"/>
    </location>
</feature>
<evidence type="ECO:0000313" key="3">
    <source>
        <dbReference type="Proteomes" id="UP000245771"/>
    </source>
</evidence>
<feature type="region of interest" description="Disordered" evidence="1">
    <location>
        <begin position="458"/>
        <end position="502"/>
    </location>
</feature>
<feature type="compositionally biased region" description="Basic residues" evidence="1">
    <location>
        <begin position="234"/>
        <end position="245"/>
    </location>
</feature>
<dbReference type="GeneID" id="37019543"/>
<evidence type="ECO:0000256" key="1">
    <source>
        <dbReference type="SAM" id="MobiDB-lite"/>
    </source>
</evidence>
<reference evidence="2 3" key="1">
    <citation type="journal article" date="2018" name="Mol. Biol. Evol.">
        <title>Broad Genomic Sampling Reveals a Smut Pathogenic Ancestry of the Fungal Clade Ustilaginomycotina.</title>
        <authorList>
            <person name="Kijpornyongpan T."/>
            <person name="Mondo S.J."/>
            <person name="Barry K."/>
            <person name="Sandor L."/>
            <person name="Lee J."/>
            <person name="Lipzen A."/>
            <person name="Pangilinan J."/>
            <person name="LaButti K."/>
            <person name="Hainaut M."/>
            <person name="Henrissat B."/>
            <person name="Grigoriev I.V."/>
            <person name="Spatafora J.W."/>
            <person name="Aime M.C."/>
        </authorList>
    </citation>
    <scope>NUCLEOTIDE SEQUENCE [LARGE SCALE GENOMIC DNA]</scope>
    <source>
        <strain evidence="2 3">MCA 3882</strain>
    </source>
</reference>
<feature type="compositionally biased region" description="Basic and acidic residues" evidence="1">
    <location>
        <begin position="305"/>
        <end position="323"/>
    </location>
</feature>
<accession>A0A316VJG1</accession>
<proteinExistence type="predicted"/>
<dbReference type="RefSeq" id="XP_025356463.1">
    <property type="nucleotide sequence ID" value="XM_025497762.1"/>
</dbReference>
<organism evidence="2 3">
    <name type="scientific">Meira miltonrushii</name>
    <dbReference type="NCBI Taxonomy" id="1280837"/>
    <lineage>
        <taxon>Eukaryota</taxon>
        <taxon>Fungi</taxon>
        <taxon>Dikarya</taxon>
        <taxon>Basidiomycota</taxon>
        <taxon>Ustilaginomycotina</taxon>
        <taxon>Exobasidiomycetes</taxon>
        <taxon>Exobasidiales</taxon>
        <taxon>Brachybasidiaceae</taxon>
        <taxon>Meira</taxon>
    </lineage>
</organism>
<evidence type="ECO:0000313" key="2">
    <source>
        <dbReference type="EMBL" id="PWN36161.1"/>
    </source>
</evidence>
<feature type="compositionally biased region" description="Polar residues" evidence="1">
    <location>
        <begin position="168"/>
        <end position="179"/>
    </location>
</feature>
<feature type="compositionally biased region" description="Polar residues" evidence="1">
    <location>
        <begin position="191"/>
        <end position="201"/>
    </location>
</feature>
<feature type="compositionally biased region" description="Polar residues" evidence="1">
    <location>
        <begin position="354"/>
        <end position="375"/>
    </location>
</feature>
<protein>
    <submittedName>
        <fullName evidence="2">Uncharacterized protein</fullName>
    </submittedName>
</protein>
<dbReference type="EMBL" id="KZ819603">
    <property type="protein sequence ID" value="PWN36161.1"/>
    <property type="molecule type" value="Genomic_DNA"/>
</dbReference>
<feature type="region of interest" description="Disordered" evidence="1">
    <location>
        <begin position="305"/>
        <end position="401"/>
    </location>
</feature>
<feature type="region of interest" description="Disordered" evidence="1">
    <location>
        <begin position="1"/>
        <end position="36"/>
    </location>
</feature>